<keyword evidence="2" id="KW-1185">Reference proteome</keyword>
<dbReference type="Proteomes" id="UP000250235">
    <property type="component" value="Unassembled WGS sequence"/>
</dbReference>
<dbReference type="AlphaFoldDB" id="A0A2Z7BWG2"/>
<name>A0A2Z7BWG2_9LAMI</name>
<dbReference type="EMBL" id="KV003467">
    <property type="protein sequence ID" value="KZV36577.1"/>
    <property type="molecule type" value="Genomic_DNA"/>
</dbReference>
<sequence>MAASLIHNAIQIYFNSVFSTADEGMVQMFKALESSGLRGFLGCYSAIYEAALVDFFHNASVRDNKVTSVVQANLLRFLRSYLLEILSYRQRG</sequence>
<proteinExistence type="predicted"/>
<organism evidence="1 2">
    <name type="scientific">Dorcoceras hygrometricum</name>
    <dbReference type="NCBI Taxonomy" id="472368"/>
    <lineage>
        <taxon>Eukaryota</taxon>
        <taxon>Viridiplantae</taxon>
        <taxon>Streptophyta</taxon>
        <taxon>Embryophyta</taxon>
        <taxon>Tracheophyta</taxon>
        <taxon>Spermatophyta</taxon>
        <taxon>Magnoliopsida</taxon>
        <taxon>eudicotyledons</taxon>
        <taxon>Gunneridae</taxon>
        <taxon>Pentapetalae</taxon>
        <taxon>asterids</taxon>
        <taxon>lamiids</taxon>
        <taxon>Lamiales</taxon>
        <taxon>Gesneriaceae</taxon>
        <taxon>Didymocarpoideae</taxon>
        <taxon>Trichosporeae</taxon>
        <taxon>Loxocarpinae</taxon>
        <taxon>Dorcoceras</taxon>
    </lineage>
</organism>
<accession>A0A2Z7BWG2</accession>
<reference evidence="1 2" key="1">
    <citation type="journal article" date="2015" name="Proc. Natl. Acad. Sci. U.S.A.">
        <title>The resurrection genome of Boea hygrometrica: A blueprint for survival of dehydration.</title>
        <authorList>
            <person name="Xiao L."/>
            <person name="Yang G."/>
            <person name="Zhang L."/>
            <person name="Yang X."/>
            <person name="Zhao S."/>
            <person name="Ji Z."/>
            <person name="Zhou Q."/>
            <person name="Hu M."/>
            <person name="Wang Y."/>
            <person name="Chen M."/>
            <person name="Xu Y."/>
            <person name="Jin H."/>
            <person name="Xiao X."/>
            <person name="Hu G."/>
            <person name="Bao F."/>
            <person name="Hu Y."/>
            <person name="Wan P."/>
            <person name="Li L."/>
            <person name="Deng X."/>
            <person name="Kuang T."/>
            <person name="Xiang C."/>
            <person name="Zhu J.K."/>
            <person name="Oliver M.J."/>
            <person name="He Y."/>
        </authorList>
    </citation>
    <scope>NUCLEOTIDE SEQUENCE [LARGE SCALE GENOMIC DNA]</scope>
    <source>
        <strain evidence="2">cv. XS01</strain>
    </source>
</reference>
<protein>
    <submittedName>
        <fullName evidence="1">Uncharacterized protein</fullName>
    </submittedName>
</protein>
<gene>
    <name evidence="1" type="ORF">F511_43236</name>
</gene>
<evidence type="ECO:0000313" key="2">
    <source>
        <dbReference type="Proteomes" id="UP000250235"/>
    </source>
</evidence>
<evidence type="ECO:0000313" key="1">
    <source>
        <dbReference type="EMBL" id="KZV36577.1"/>
    </source>
</evidence>